<evidence type="ECO:0000313" key="8">
    <source>
        <dbReference type="EMBL" id="WAC09659.1"/>
    </source>
</evidence>
<keyword evidence="4" id="KW-0255">Endonuclease</keyword>
<keyword evidence="3" id="KW-0540">Nuclease</keyword>
<dbReference type="Proteomes" id="UP001164653">
    <property type="component" value="Chromosome"/>
</dbReference>
<name>A0A9E8SJ01_9BACT</name>
<keyword evidence="7" id="KW-0346">Stress response</keyword>
<dbReference type="GO" id="GO:0016787">
    <property type="term" value="F:hydrolase activity"/>
    <property type="evidence" value="ECO:0007669"/>
    <property type="project" value="UniProtKB-KW"/>
</dbReference>
<accession>A0A9E8SJ01</accession>
<dbReference type="RefSeq" id="WP_244820774.1">
    <property type="nucleotide sequence ID" value="NZ_CP112998.1"/>
</dbReference>
<dbReference type="GO" id="GO:0004519">
    <property type="term" value="F:endonuclease activity"/>
    <property type="evidence" value="ECO:0007669"/>
    <property type="project" value="UniProtKB-KW"/>
</dbReference>
<comment type="similarity">
    <text evidence="1">Belongs to the HicA mRNA interferase family.</text>
</comment>
<evidence type="ECO:0000256" key="7">
    <source>
        <dbReference type="ARBA" id="ARBA00023016"/>
    </source>
</evidence>
<dbReference type="InterPro" id="IPR038570">
    <property type="entry name" value="HicA_sf"/>
</dbReference>
<dbReference type="AlphaFoldDB" id="A0A9E8SJ01"/>
<evidence type="ECO:0000256" key="2">
    <source>
        <dbReference type="ARBA" id="ARBA00022649"/>
    </source>
</evidence>
<dbReference type="EMBL" id="CP112998">
    <property type="protein sequence ID" value="WAC09659.1"/>
    <property type="molecule type" value="Genomic_DNA"/>
</dbReference>
<organism evidence="8 9">
    <name type="scientific">Dyadobacter pollutisoli</name>
    <dbReference type="NCBI Taxonomy" id="2910158"/>
    <lineage>
        <taxon>Bacteria</taxon>
        <taxon>Pseudomonadati</taxon>
        <taxon>Bacteroidota</taxon>
        <taxon>Cytophagia</taxon>
        <taxon>Cytophagales</taxon>
        <taxon>Spirosomataceae</taxon>
        <taxon>Dyadobacter</taxon>
    </lineage>
</organism>
<evidence type="ECO:0000256" key="3">
    <source>
        <dbReference type="ARBA" id="ARBA00022722"/>
    </source>
</evidence>
<evidence type="ECO:0000313" key="9">
    <source>
        <dbReference type="Proteomes" id="UP001164653"/>
    </source>
</evidence>
<dbReference type="Gene3D" id="3.30.920.30">
    <property type="entry name" value="Hypothetical protein"/>
    <property type="match status" value="1"/>
</dbReference>
<dbReference type="SUPFAM" id="SSF54786">
    <property type="entry name" value="YcfA/nrd intein domain"/>
    <property type="match status" value="1"/>
</dbReference>
<dbReference type="KEGG" id="dpf:ON006_18070"/>
<protein>
    <submittedName>
        <fullName evidence="8">Type II toxin-antitoxin system HicA family toxin</fullName>
    </submittedName>
</protein>
<sequence length="57" mass="6244">MKSSELLRLVKKSGWVEIRQTGSHKIFQNPETGETIPVPFHGAKGLASSILKKVVGK</sequence>
<reference evidence="8" key="1">
    <citation type="submission" date="2022-11" db="EMBL/GenBank/DDBJ databases">
        <title>Dyadobacter pollutisoli sp. nov., isolated from plastic dumped soil.</title>
        <authorList>
            <person name="Kim J.M."/>
            <person name="Kim K.R."/>
            <person name="Lee J.K."/>
            <person name="Hao L."/>
            <person name="Jeon C.O."/>
        </authorList>
    </citation>
    <scope>NUCLEOTIDE SEQUENCE</scope>
    <source>
        <strain evidence="8">U1</strain>
    </source>
</reference>
<dbReference type="Pfam" id="PF07927">
    <property type="entry name" value="HicA_toxin"/>
    <property type="match status" value="1"/>
</dbReference>
<evidence type="ECO:0000256" key="4">
    <source>
        <dbReference type="ARBA" id="ARBA00022759"/>
    </source>
</evidence>
<gene>
    <name evidence="8" type="ORF">ON006_18070</name>
</gene>
<dbReference type="InterPro" id="IPR012933">
    <property type="entry name" value="HicA_mRNA_interferase"/>
</dbReference>
<evidence type="ECO:0000256" key="6">
    <source>
        <dbReference type="ARBA" id="ARBA00022884"/>
    </source>
</evidence>
<proteinExistence type="inferred from homology"/>
<keyword evidence="6" id="KW-0694">RNA-binding</keyword>
<evidence type="ECO:0000256" key="5">
    <source>
        <dbReference type="ARBA" id="ARBA00022801"/>
    </source>
</evidence>
<dbReference type="GO" id="GO:0003729">
    <property type="term" value="F:mRNA binding"/>
    <property type="evidence" value="ECO:0007669"/>
    <property type="project" value="InterPro"/>
</dbReference>
<keyword evidence="2" id="KW-1277">Toxin-antitoxin system</keyword>
<evidence type="ECO:0000256" key="1">
    <source>
        <dbReference type="ARBA" id="ARBA00006620"/>
    </source>
</evidence>
<keyword evidence="5" id="KW-0378">Hydrolase</keyword>
<keyword evidence="9" id="KW-1185">Reference proteome</keyword>